<evidence type="ECO:0000256" key="4">
    <source>
        <dbReference type="PROSITE-ProRule" id="PRU00134"/>
    </source>
</evidence>
<dbReference type="Pfam" id="PF01753">
    <property type="entry name" value="zf-MYND"/>
    <property type="match status" value="1"/>
</dbReference>
<accession>A0A7S2U5X1</accession>
<dbReference type="PANTHER" id="PTHR46758">
    <property type="entry name" value="MYND DOMAIN-CONTAINING"/>
    <property type="match status" value="1"/>
</dbReference>
<gene>
    <name evidence="6" type="ORF">LSP00402_LOCUS22930</name>
</gene>
<dbReference type="PANTHER" id="PTHR46758:SF2">
    <property type="entry name" value="OJ1485_B09.11 PROTEIN"/>
    <property type="match status" value="1"/>
</dbReference>
<evidence type="ECO:0000256" key="2">
    <source>
        <dbReference type="ARBA" id="ARBA00022771"/>
    </source>
</evidence>
<keyword evidence="1" id="KW-0479">Metal-binding</keyword>
<dbReference type="InterPro" id="IPR002893">
    <property type="entry name" value="Znf_MYND"/>
</dbReference>
<dbReference type="InterPro" id="IPR044508">
    <property type="entry name" value="At5g50450/At1g67340-like"/>
</dbReference>
<reference evidence="6" key="1">
    <citation type="submission" date="2021-01" db="EMBL/GenBank/DDBJ databases">
        <authorList>
            <person name="Corre E."/>
            <person name="Pelletier E."/>
            <person name="Niang G."/>
            <person name="Scheremetjew M."/>
            <person name="Finn R."/>
            <person name="Kale V."/>
            <person name="Holt S."/>
            <person name="Cochrane G."/>
            <person name="Meng A."/>
            <person name="Brown T."/>
            <person name="Cohen L."/>
        </authorList>
    </citation>
    <scope>NUCLEOTIDE SEQUENCE</scope>
    <source>
        <strain evidence="6">CCMP622</strain>
    </source>
</reference>
<dbReference type="InterPro" id="IPR036047">
    <property type="entry name" value="F-box-like_dom_sf"/>
</dbReference>
<keyword evidence="3" id="KW-0862">Zinc</keyword>
<feature type="domain" description="MYND-type" evidence="5">
    <location>
        <begin position="225"/>
        <end position="282"/>
    </location>
</feature>
<dbReference type="Gene3D" id="6.10.140.2220">
    <property type="match status" value="1"/>
</dbReference>
<keyword evidence="2 4" id="KW-0863">Zinc-finger</keyword>
<dbReference type="SUPFAM" id="SSF144232">
    <property type="entry name" value="HIT/MYND zinc finger-like"/>
    <property type="match status" value="1"/>
</dbReference>
<organism evidence="6">
    <name type="scientific">Lotharella oceanica</name>
    <dbReference type="NCBI Taxonomy" id="641309"/>
    <lineage>
        <taxon>Eukaryota</taxon>
        <taxon>Sar</taxon>
        <taxon>Rhizaria</taxon>
        <taxon>Cercozoa</taxon>
        <taxon>Chlorarachniophyceae</taxon>
        <taxon>Lotharella</taxon>
    </lineage>
</organism>
<dbReference type="EMBL" id="HBHP01037280">
    <property type="protein sequence ID" value="CAD9778914.1"/>
    <property type="molecule type" value="Transcribed_RNA"/>
</dbReference>
<evidence type="ECO:0000259" key="5">
    <source>
        <dbReference type="PROSITE" id="PS50865"/>
    </source>
</evidence>
<dbReference type="PROSITE" id="PS50865">
    <property type="entry name" value="ZF_MYND_2"/>
    <property type="match status" value="1"/>
</dbReference>
<evidence type="ECO:0000256" key="1">
    <source>
        <dbReference type="ARBA" id="ARBA00022723"/>
    </source>
</evidence>
<protein>
    <recommendedName>
        <fullName evidence="5">MYND-type domain-containing protein</fullName>
    </recommendedName>
</protein>
<dbReference type="GO" id="GO:0008270">
    <property type="term" value="F:zinc ion binding"/>
    <property type="evidence" value="ECO:0007669"/>
    <property type="project" value="UniProtKB-KW"/>
</dbReference>
<proteinExistence type="predicted"/>
<sequence>MSFAGRKRRAEAEAGENHSSKNRRLVNYNQYVSPLLMECTLESILNFLSEYDEIEACSLVCKRMRQVTTSDSVRKRVRFTKRYWGKVPNPLVIERHLTPFVDAGNLDATHFLGMALYYCKAEMRRGIQLLLQASDKGHLDSTYDAALIIRKQNQDDSKRMLTFAASRGHLPSRIELSSERISHVIAEHKLGPSAIYANQQKAPVYSFIREYWDARGRGSSRCWCSTGCGRHRLSSADRKKLLDRDPSCPRMILRKCARCFVAKYCSRLCQVVSWDNGHRNNCLPNLPFRNPLRMFLMFQANGVNNARAANFFANLAVVGDMERNNRLLLGEDLAVPSGSIRRQ</sequence>
<dbReference type="AlphaFoldDB" id="A0A7S2U5X1"/>
<name>A0A7S2U5X1_9EUKA</name>
<evidence type="ECO:0000313" key="6">
    <source>
        <dbReference type="EMBL" id="CAD9778914.1"/>
    </source>
</evidence>
<dbReference type="SUPFAM" id="SSF81383">
    <property type="entry name" value="F-box domain"/>
    <property type="match status" value="1"/>
</dbReference>
<evidence type="ECO:0000256" key="3">
    <source>
        <dbReference type="ARBA" id="ARBA00022833"/>
    </source>
</evidence>